<keyword evidence="4" id="KW-1185">Reference proteome</keyword>
<name>A0ABT3BB19_9RHOB</name>
<dbReference type="Proteomes" id="UP001208690">
    <property type="component" value="Unassembled WGS sequence"/>
</dbReference>
<feature type="signal peptide" evidence="1">
    <location>
        <begin position="1"/>
        <end position="24"/>
    </location>
</feature>
<sequence>MTSLRFVFLYGLLAVAAMSTPTMAQVPPNCTVETVTDPERQVLSCEFGVVIEMEAAAQMGFAEAESGAQPGVIDLERGAVLIEADKGEARPQIRTPHAIAAVRGTTYLVDVTADRTSVFVVEGEVSVLRTGATEEAVVLGAGDGVDVDASDEALEGRTWPADRAAALLARFGR</sequence>
<evidence type="ECO:0000256" key="1">
    <source>
        <dbReference type="SAM" id="SignalP"/>
    </source>
</evidence>
<accession>A0ABT3BB19</accession>
<dbReference type="PANTHER" id="PTHR38731">
    <property type="entry name" value="LIPL45-RELATED LIPOPROTEIN-RELATED"/>
    <property type="match status" value="1"/>
</dbReference>
<evidence type="ECO:0000313" key="3">
    <source>
        <dbReference type="EMBL" id="MCV3270769.1"/>
    </source>
</evidence>
<protein>
    <submittedName>
        <fullName evidence="3">FecR family protein</fullName>
    </submittedName>
</protein>
<gene>
    <name evidence="3" type="ORF">MUB52_04945</name>
</gene>
<dbReference type="EMBL" id="JALIEB010000002">
    <property type="protein sequence ID" value="MCV3270769.1"/>
    <property type="molecule type" value="Genomic_DNA"/>
</dbReference>
<feature type="chain" id="PRO_5045801326" evidence="1">
    <location>
        <begin position="25"/>
        <end position="173"/>
    </location>
</feature>
<evidence type="ECO:0000313" key="4">
    <source>
        <dbReference type="Proteomes" id="UP001208690"/>
    </source>
</evidence>
<keyword evidence="1" id="KW-0732">Signal</keyword>
<dbReference type="RefSeq" id="WP_263843087.1">
    <property type="nucleotide sequence ID" value="NZ_JALIEB010000002.1"/>
</dbReference>
<dbReference type="Gene3D" id="2.60.120.1440">
    <property type="match status" value="1"/>
</dbReference>
<reference evidence="3 4" key="1">
    <citation type="submission" date="2022-04" db="EMBL/GenBank/DDBJ databases">
        <title>Roseobacter sp. WL0113 is a bacterium isolated from neritic sediment.</title>
        <authorList>
            <person name="Wang L."/>
            <person name="He W."/>
            <person name="Zhang D.-F."/>
        </authorList>
    </citation>
    <scope>NUCLEOTIDE SEQUENCE [LARGE SCALE GENOMIC DNA]</scope>
    <source>
        <strain evidence="3 4">WL0113</strain>
    </source>
</reference>
<feature type="domain" description="FecR protein" evidence="2">
    <location>
        <begin position="39"/>
        <end position="125"/>
    </location>
</feature>
<proteinExistence type="predicted"/>
<evidence type="ECO:0000259" key="2">
    <source>
        <dbReference type="Pfam" id="PF04773"/>
    </source>
</evidence>
<comment type="caution">
    <text evidence="3">The sequence shown here is derived from an EMBL/GenBank/DDBJ whole genome shotgun (WGS) entry which is preliminary data.</text>
</comment>
<dbReference type="Pfam" id="PF04773">
    <property type="entry name" value="FecR"/>
    <property type="match status" value="1"/>
</dbReference>
<organism evidence="3 4">
    <name type="scientific">Roseobacter sinensis</name>
    <dbReference type="NCBI Taxonomy" id="2931391"/>
    <lineage>
        <taxon>Bacteria</taxon>
        <taxon>Pseudomonadati</taxon>
        <taxon>Pseudomonadota</taxon>
        <taxon>Alphaproteobacteria</taxon>
        <taxon>Rhodobacterales</taxon>
        <taxon>Roseobacteraceae</taxon>
        <taxon>Roseobacter</taxon>
    </lineage>
</organism>
<dbReference type="InterPro" id="IPR006860">
    <property type="entry name" value="FecR"/>
</dbReference>